<evidence type="ECO:0000313" key="5">
    <source>
        <dbReference type="EMBL" id="CAH2040256.1"/>
    </source>
</evidence>
<evidence type="ECO:0000256" key="1">
    <source>
        <dbReference type="ARBA" id="ARBA00022723"/>
    </source>
</evidence>
<organism evidence="5 6">
    <name type="scientific">Iphiclides podalirius</name>
    <name type="common">scarce swallowtail</name>
    <dbReference type="NCBI Taxonomy" id="110791"/>
    <lineage>
        <taxon>Eukaryota</taxon>
        <taxon>Metazoa</taxon>
        <taxon>Ecdysozoa</taxon>
        <taxon>Arthropoda</taxon>
        <taxon>Hexapoda</taxon>
        <taxon>Insecta</taxon>
        <taxon>Pterygota</taxon>
        <taxon>Neoptera</taxon>
        <taxon>Endopterygota</taxon>
        <taxon>Lepidoptera</taxon>
        <taxon>Glossata</taxon>
        <taxon>Ditrysia</taxon>
        <taxon>Papilionoidea</taxon>
        <taxon>Papilionidae</taxon>
        <taxon>Papilioninae</taxon>
        <taxon>Iphiclides</taxon>
    </lineage>
</organism>
<keyword evidence="3" id="KW-0862">Zinc</keyword>
<dbReference type="Pfam" id="PF04500">
    <property type="entry name" value="FLYWCH"/>
    <property type="match status" value="1"/>
</dbReference>
<dbReference type="InterPro" id="IPR007588">
    <property type="entry name" value="Znf_FLYWCH"/>
</dbReference>
<keyword evidence="6" id="KW-1185">Reference proteome</keyword>
<evidence type="ECO:0000256" key="3">
    <source>
        <dbReference type="ARBA" id="ARBA00022833"/>
    </source>
</evidence>
<accession>A0ABN8HRW6</accession>
<gene>
    <name evidence="5" type="ORF">IPOD504_LOCUS2419</name>
</gene>
<dbReference type="Gene3D" id="2.20.25.240">
    <property type="match status" value="1"/>
</dbReference>
<name>A0ABN8HRW6_9NEOP</name>
<evidence type="ECO:0000259" key="4">
    <source>
        <dbReference type="Pfam" id="PF04500"/>
    </source>
</evidence>
<evidence type="ECO:0000313" key="6">
    <source>
        <dbReference type="Proteomes" id="UP000837857"/>
    </source>
</evidence>
<feature type="non-terminal residue" evidence="5">
    <location>
        <position position="119"/>
    </location>
</feature>
<dbReference type="Proteomes" id="UP000837857">
    <property type="component" value="Chromosome 12"/>
</dbReference>
<evidence type="ECO:0000256" key="2">
    <source>
        <dbReference type="ARBA" id="ARBA00022771"/>
    </source>
</evidence>
<reference evidence="5" key="1">
    <citation type="submission" date="2022-03" db="EMBL/GenBank/DDBJ databases">
        <authorList>
            <person name="Martin H S."/>
        </authorList>
    </citation>
    <scope>NUCLEOTIDE SEQUENCE</scope>
</reference>
<keyword evidence="1" id="KW-0479">Metal-binding</keyword>
<feature type="domain" description="FLYWCH-type" evidence="4">
    <location>
        <begin position="47"/>
        <end position="102"/>
    </location>
</feature>
<proteinExistence type="predicted"/>
<keyword evidence="2" id="KW-0863">Zinc-finger</keyword>
<sequence length="119" mass="13622">MRGQLFFDTIVSIAVPTLRANPILYTPNLCAFKLSVCGFDVIELECSGKSLVMFQSYTFSYQGRKNVKQYLYCSKRLSTKCPARFKLDKEGRVVFSMTDHNHPPPQFVKSKHGKYIKVS</sequence>
<dbReference type="EMBL" id="OW152824">
    <property type="protein sequence ID" value="CAH2040256.1"/>
    <property type="molecule type" value="Genomic_DNA"/>
</dbReference>
<protein>
    <recommendedName>
        <fullName evidence="4">FLYWCH-type domain-containing protein</fullName>
    </recommendedName>
</protein>